<sequence length="115" mass="13688">MGEWKKESHQSSSCKREWYGKEFTGVIKYTEITTRKQIHEWEAKKYDILKKIEEIGSKLNRKWKGRKMTAKGLMNCVVDAIPKQYRGLFDYNIVEKDGELQFNFSLNDGHKKSFF</sequence>
<dbReference type="RefSeq" id="WP_048039690.1">
    <property type="nucleotide sequence ID" value="NZ_CP009512.1"/>
</dbReference>
<evidence type="ECO:0000313" key="1">
    <source>
        <dbReference type="EMBL" id="AKB65779.1"/>
    </source>
</evidence>
<dbReference type="HOGENOM" id="CLU_2103522_0_0_2"/>
<accession>A0A0E3RK30</accession>
<organism evidence="1 2">
    <name type="scientific">Methanosarcina mazei S-6</name>
    <dbReference type="NCBI Taxonomy" id="213585"/>
    <lineage>
        <taxon>Archaea</taxon>
        <taxon>Methanobacteriati</taxon>
        <taxon>Methanobacteriota</taxon>
        <taxon>Stenosarchaea group</taxon>
        <taxon>Methanomicrobia</taxon>
        <taxon>Methanosarcinales</taxon>
        <taxon>Methanosarcinaceae</taxon>
        <taxon>Methanosarcina</taxon>
    </lineage>
</organism>
<reference evidence="1 2" key="1">
    <citation type="submission" date="2014-07" db="EMBL/GenBank/DDBJ databases">
        <title>Methanogenic archaea and the global carbon cycle.</title>
        <authorList>
            <person name="Henriksen J.R."/>
            <person name="Luke J."/>
            <person name="Reinhart S."/>
            <person name="Benedict M.N."/>
            <person name="Youngblut N.D."/>
            <person name="Metcalf M.E."/>
            <person name="Whitaker R.J."/>
            <person name="Metcalf W.W."/>
        </authorList>
    </citation>
    <scope>NUCLEOTIDE SEQUENCE [LARGE SCALE GENOMIC DNA]</scope>
    <source>
        <strain evidence="1 2">S-6</strain>
    </source>
</reference>
<proteinExistence type="predicted"/>
<protein>
    <recommendedName>
        <fullName evidence="3">Mobile element protein</fullName>
    </recommendedName>
</protein>
<dbReference type="AlphaFoldDB" id="A0A0E3RK30"/>
<gene>
    <name evidence="1" type="ORF">MSMAS_2583</name>
</gene>
<dbReference type="KEGG" id="mmj:MSMAS_2583"/>
<dbReference type="GeneID" id="24840326"/>
<evidence type="ECO:0000313" key="2">
    <source>
        <dbReference type="Proteomes" id="UP000033097"/>
    </source>
</evidence>
<name>A0A0E3RK30_METMZ</name>
<dbReference type="Proteomes" id="UP000033097">
    <property type="component" value="Chromosome"/>
</dbReference>
<dbReference type="PATRIC" id="fig|213585.10.peg.3259"/>
<dbReference type="EMBL" id="CP009512">
    <property type="protein sequence ID" value="AKB65779.1"/>
    <property type="molecule type" value="Genomic_DNA"/>
</dbReference>
<evidence type="ECO:0008006" key="3">
    <source>
        <dbReference type="Google" id="ProtNLM"/>
    </source>
</evidence>